<proteinExistence type="predicted"/>
<evidence type="ECO:0000313" key="1">
    <source>
        <dbReference type="EMBL" id="KTD57419.1"/>
    </source>
</evidence>
<accession>A0A0W0YKU1</accession>
<comment type="caution">
    <text evidence="1">The sequence shown here is derived from an EMBL/GenBank/DDBJ whole genome shotgun (WGS) entry which is preliminary data.</text>
</comment>
<organism evidence="1 2">
    <name type="scientific">Legionella shakespearei DSM 23087</name>
    <dbReference type="NCBI Taxonomy" id="1122169"/>
    <lineage>
        <taxon>Bacteria</taxon>
        <taxon>Pseudomonadati</taxon>
        <taxon>Pseudomonadota</taxon>
        <taxon>Gammaproteobacteria</taxon>
        <taxon>Legionellales</taxon>
        <taxon>Legionellaceae</taxon>
        <taxon>Legionella</taxon>
    </lineage>
</organism>
<dbReference type="Gene3D" id="1.25.40.20">
    <property type="entry name" value="Ankyrin repeat-containing domain"/>
    <property type="match status" value="2"/>
</dbReference>
<evidence type="ECO:0000313" key="2">
    <source>
        <dbReference type="Proteomes" id="UP000054600"/>
    </source>
</evidence>
<name>A0A0W0YKU1_9GAMM</name>
<dbReference type="eggNOG" id="ENOG502ZDS2">
    <property type="taxonomic scope" value="Bacteria"/>
</dbReference>
<dbReference type="InterPro" id="IPR052050">
    <property type="entry name" value="SecEffector_AnkRepeat"/>
</dbReference>
<dbReference type="OrthoDB" id="5649599at2"/>
<dbReference type="EMBL" id="LNYW01000067">
    <property type="protein sequence ID" value="KTD57419.1"/>
    <property type="molecule type" value="Genomic_DNA"/>
</dbReference>
<dbReference type="PATRIC" id="fig|1122169.6.peg.2966"/>
<dbReference type="AlphaFoldDB" id="A0A0W0YKU1"/>
<dbReference type="RefSeq" id="WP_018578041.1">
    <property type="nucleotide sequence ID" value="NZ_KB892416.1"/>
</dbReference>
<protein>
    <submittedName>
        <fullName evidence="1">Ankyrin repeat family transporter protein</fullName>
    </submittedName>
</protein>
<dbReference type="PANTHER" id="PTHR46586:SF3">
    <property type="entry name" value="ANKYRIN REPEAT-CONTAINING PROTEIN"/>
    <property type="match status" value="1"/>
</dbReference>
<dbReference type="InterPro" id="IPR036770">
    <property type="entry name" value="Ankyrin_rpt-contain_sf"/>
</dbReference>
<dbReference type="Proteomes" id="UP000054600">
    <property type="component" value="Unassembled WGS sequence"/>
</dbReference>
<sequence length="850" mass="97644">MMIDTLQQKKRHPIASRIPRLIWIKNFYGVLNSEPLPEIDLLGKTIRTDNLPRDKKQALIVALICFPAVAPEEIIQFAQNHLKLTNQNIFSLVTAMERLDLLKCLKDQNQNAFPGYIRANKYQFMLTLAEHGCLDILQWLETWMPPDEFKAMLGSHKPFIRAAENGHLHLLKWLNERAGEHSLALRAEGYAAYCYAAQNGHTDIMEWITASLSPEEITELLQTKGFDILSGAANNGHVNTLILLRDSLKSQLFLEMIRQDGYAVFRLACQNERLEVLKWLKENILSEFLAMITTNDYGAFRYAFSEDNREVLKWLIMNSAVCFSYLEMHGHEYGALMVPLMDDMIRELNHEREHFRLTRPNAVFDIQDEERVKVMLFVIRNLIRQNNSAHNEILNFLIEIPSIRARLHETLTDQPNELVHLALTTGNTHAARILLSVDAVRRIAAQNNFYRIEATHGIDYRTLTRDHESSMRSLSEGEQKRLEKAINYYQPTIDARGADSIIDELKTTLATIYVNSPAQIEVDGQTITLPLYFNELTQLNLKPGDYQNALKAYYQHKAHTVLRYLSIPNHWIHPDASYVCTDPSNRRLKYADFQGYKPVIAMYYLAVVDKSIPPAAGHTYEGKMEHFINELALIGRAHNWDKTRIRNGKEEEFDDLGGDRPSCYSGVKKRLFQSVIGHPFFVVLNLNTLIEEIKEFARNHFTVQITTENKAVAFDAFNYYVTMLDLEAEHAEQLKIFNIPREKQNVFIDMLKQKYGTAFTGDPGFISYVEEVLSLKPNSPSPLDSYHALKLDGITGLYQMLEKVNQSEVNESSATTAENGLFLSGHKRTRDALDNLPEDDVQEEWGFRNS</sequence>
<keyword evidence="2" id="KW-1185">Reference proteome</keyword>
<gene>
    <name evidence="1" type="ORF">Lsha_2570</name>
</gene>
<dbReference type="STRING" id="1122169.Lsha_2570"/>
<reference evidence="1 2" key="1">
    <citation type="submission" date="2015-11" db="EMBL/GenBank/DDBJ databases">
        <title>Genomic analysis of 38 Legionella species identifies large and diverse effector repertoires.</title>
        <authorList>
            <person name="Burstein D."/>
            <person name="Amaro F."/>
            <person name="Zusman T."/>
            <person name="Lifshitz Z."/>
            <person name="Cohen O."/>
            <person name="Gilbert J.A."/>
            <person name="Pupko T."/>
            <person name="Shuman H.A."/>
            <person name="Segal G."/>
        </authorList>
    </citation>
    <scope>NUCLEOTIDE SEQUENCE [LARGE SCALE GENOMIC DNA]</scope>
    <source>
        <strain evidence="1 2">ATCC 49655</strain>
    </source>
</reference>
<dbReference type="SUPFAM" id="SSF140860">
    <property type="entry name" value="Pseudo ankyrin repeat-like"/>
    <property type="match status" value="2"/>
</dbReference>
<dbReference type="PANTHER" id="PTHR46586">
    <property type="entry name" value="ANKYRIN REPEAT-CONTAINING PROTEIN"/>
    <property type="match status" value="1"/>
</dbReference>